<feature type="signal peptide" evidence="1">
    <location>
        <begin position="1"/>
        <end position="28"/>
    </location>
</feature>
<dbReference type="AlphaFoldDB" id="A0A7J6PY48"/>
<name>A0A7J6PY48_PEROL</name>
<feature type="non-terminal residue" evidence="2">
    <location>
        <position position="1"/>
    </location>
</feature>
<reference evidence="2 3" key="1">
    <citation type="submission" date="2020-04" db="EMBL/GenBank/DDBJ databases">
        <title>Perkinsus olseni comparative genomics.</title>
        <authorList>
            <person name="Bogema D.R."/>
        </authorList>
    </citation>
    <scope>NUCLEOTIDE SEQUENCE [LARGE SCALE GENOMIC DNA]</scope>
    <source>
        <strain evidence="2 3">ATCC PRA-207</strain>
    </source>
</reference>
<organism evidence="2 3">
    <name type="scientific">Perkinsus olseni</name>
    <name type="common">Perkinsus atlanticus</name>
    <dbReference type="NCBI Taxonomy" id="32597"/>
    <lineage>
        <taxon>Eukaryota</taxon>
        <taxon>Sar</taxon>
        <taxon>Alveolata</taxon>
        <taxon>Perkinsozoa</taxon>
        <taxon>Perkinsea</taxon>
        <taxon>Perkinsida</taxon>
        <taxon>Perkinsidae</taxon>
        <taxon>Perkinsus</taxon>
    </lineage>
</organism>
<protein>
    <submittedName>
        <fullName evidence="2">Uncharacterized protein</fullName>
    </submittedName>
</protein>
<dbReference type="EMBL" id="JABANO010036842">
    <property type="protein sequence ID" value="KAF4701144.1"/>
    <property type="molecule type" value="Genomic_DNA"/>
</dbReference>
<feature type="chain" id="PRO_5029895871" evidence="1">
    <location>
        <begin position="29"/>
        <end position="108"/>
    </location>
</feature>
<gene>
    <name evidence="2" type="ORF">FOZ63_018812</name>
</gene>
<comment type="caution">
    <text evidence="2">The sequence shown here is derived from an EMBL/GenBank/DDBJ whole genome shotgun (WGS) entry which is preliminary data.</text>
</comment>
<sequence>CLLFALCTHPMTRAAAAGMLMLAPIISAVPTEESLSLLVEEGFVKINLDGQEVELLLDSAYPFLSVLDGEWYEKEFGEGACMERRTGCYFCPTDDPCEFKDYKKLPTG</sequence>
<feature type="non-terminal residue" evidence="2">
    <location>
        <position position="108"/>
    </location>
</feature>
<evidence type="ECO:0000313" key="2">
    <source>
        <dbReference type="EMBL" id="KAF4701144.1"/>
    </source>
</evidence>
<evidence type="ECO:0000313" key="3">
    <source>
        <dbReference type="Proteomes" id="UP000553632"/>
    </source>
</evidence>
<keyword evidence="3" id="KW-1185">Reference proteome</keyword>
<evidence type="ECO:0000256" key="1">
    <source>
        <dbReference type="SAM" id="SignalP"/>
    </source>
</evidence>
<dbReference type="Proteomes" id="UP000553632">
    <property type="component" value="Unassembled WGS sequence"/>
</dbReference>
<keyword evidence="1" id="KW-0732">Signal</keyword>
<proteinExistence type="predicted"/>
<accession>A0A7J6PY48</accession>